<proteinExistence type="predicted"/>
<dbReference type="InterPro" id="IPR010359">
    <property type="entry name" value="IrrE_HExxH"/>
</dbReference>
<evidence type="ECO:0000259" key="1">
    <source>
        <dbReference type="Pfam" id="PF06114"/>
    </source>
</evidence>
<geneLocation type="plasmid" evidence="2">
    <name>unnamed1</name>
</geneLocation>
<sequence>MSFLDDGVVLYAPTPNSRRQNFTLAHELGHWIVEQDQGLFDWIADQSDPPALLETVCDQIAQRLLLPDDLTNEVVGQSLVRSQHVQDLYDSSQASYQVCAIAISRRIRGLGAVVLIDSRDGLVHHASIQPDPDEGWPEVYPWRGQLVHEGHGLRAFAPGATFTRRITWRDSWGRTEQFYADAIADDRRIIAVLAGDDIWKVEPTYAIQPREFDKRPLLRLHCCDQVHVFRGYPCPDCGQGFCPTCGQCRCTRAAKSEANCRECNSLVRRHLLVDGLCDMCR</sequence>
<dbReference type="EMBL" id="JAZHOV010000012">
    <property type="protein sequence ID" value="MEF2256368.1"/>
    <property type="molecule type" value="Genomic_DNA"/>
</dbReference>
<dbReference type="Gene3D" id="1.10.10.2910">
    <property type="match status" value="1"/>
</dbReference>
<protein>
    <submittedName>
        <fullName evidence="2">ImmA/IrrE family metallo-endopeptidase</fullName>
    </submittedName>
</protein>
<keyword evidence="2" id="KW-0614">Plasmid</keyword>
<name>A0ABU7V9X5_9MICO</name>
<feature type="domain" description="IrrE N-terminal-like" evidence="1">
    <location>
        <begin position="8"/>
        <end position="76"/>
    </location>
</feature>
<dbReference type="Proteomes" id="UP001351900">
    <property type="component" value="Unassembled WGS sequence"/>
</dbReference>
<comment type="caution">
    <text evidence="2">The sequence shown here is derived from an EMBL/GenBank/DDBJ whole genome shotgun (WGS) entry which is preliminary data.</text>
</comment>
<evidence type="ECO:0000313" key="2">
    <source>
        <dbReference type="EMBL" id="MEF2256368.1"/>
    </source>
</evidence>
<accession>A0ABU7V9X5</accession>
<gene>
    <name evidence="2" type="ORF">V2V91_14685</name>
</gene>
<organism evidence="2 3">
    <name type="scientific">Microbacterium schleiferi</name>
    <dbReference type="NCBI Taxonomy" id="69362"/>
    <lineage>
        <taxon>Bacteria</taxon>
        <taxon>Bacillati</taxon>
        <taxon>Actinomycetota</taxon>
        <taxon>Actinomycetes</taxon>
        <taxon>Micrococcales</taxon>
        <taxon>Microbacteriaceae</taxon>
        <taxon>Microbacterium</taxon>
    </lineage>
</organism>
<reference evidence="2 3" key="1">
    <citation type="submission" date="2024-01" db="EMBL/GenBank/DDBJ databases">
        <title>the genome sequence of strain Microbacterium schleiferi NBRC 15075.</title>
        <authorList>
            <person name="Ding Y."/>
            <person name="Zhang G."/>
        </authorList>
    </citation>
    <scope>NUCLEOTIDE SEQUENCE [LARGE SCALE GENOMIC DNA]</scope>
    <source>
        <strain evidence="2 3">NBRC 15075</strain>
        <plasmid evidence="2">unnamed1</plasmid>
    </source>
</reference>
<dbReference type="Pfam" id="PF06114">
    <property type="entry name" value="Peptidase_M78"/>
    <property type="match status" value="1"/>
</dbReference>
<evidence type="ECO:0000313" key="3">
    <source>
        <dbReference type="Proteomes" id="UP001351900"/>
    </source>
</evidence>
<keyword evidence="3" id="KW-1185">Reference proteome</keyword>